<organism evidence="1 2">
    <name type="scientific">Trifolium medium</name>
    <dbReference type="NCBI Taxonomy" id="97028"/>
    <lineage>
        <taxon>Eukaryota</taxon>
        <taxon>Viridiplantae</taxon>
        <taxon>Streptophyta</taxon>
        <taxon>Embryophyta</taxon>
        <taxon>Tracheophyta</taxon>
        <taxon>Spermatophyta</taxon>
        <taxon>Magnoliopsida</taxon>
        <taxon>eudicotyledons</taxon>
        <taxon>Gunneridae</taxon>
        <taxon>Pentapetalae</taxon>
        <taxon>rosids</taxon>
        <taxon>fabids</taxon>
        <taxon>Fabales</taxon>
        <taxon>Fabaceae</taxon>
        <taxon>Papilionoideae</taxon>
        <taxon>50 kb inversion clade</taxon>
        <taxon>NPAAA clade</taxon>
        <taxon>Hologalegina</taxon>
        <taxon>IRL clade</taxon>
        <taxon>Trifolieae</taxon>
        <taxon>Trifolium</taxon>
    </lineage>
</organism>
<sequence length="20" mass="2280">LAPSLTWWPRSGPANRARRS</sequence>
<feature type="non-terminal residue" evidence="1">
    <location>
        <position position="1"/>
    </location>
</feature>
<comment type="caution">
    <text evidence="1">The sequence shown here is derived from an EMBL/GenBank/DDBJ whole genome shotgun (WGS) entry which is preliminary data.</text>
</comment>
<dbReference type="AlphaFoldDB" id="A0A392W523"/>
<protein>
    <submittedName>
        <fullName evidence="1">Uncharacterized protein</fullName>
    </submittedName>
</protein>
<keyword evidence="2" id="KW-1185">Reference proteome</keyword>
<dbReference type="EMBL" id="LXQA011368318">
    <property type="protein sequence ID" value="MCI94849.1"/>
    <property type="molecule type" value="Genomic_DNA"/>
</dbReference>
<evidence type="ECO:0000313" key="2">
    <source>
        <dbReference type="Proteomes" id="UP000265520"/>
    </source>
</evidence>
<reference evidence="1 2" key="1">
    <citation type="journal article" date="2018" name="Front. Plant Sci.">
        <title>Red Clover (Trifolium pratense) and Zigzag Clover (T. medium) - A Picture of Genomic Similarities and Differences.</title>
        <authorList>
            <person name="Dluhosova J."/>
            <person name="Istvanek J."/>
            <person name="Nedelnik J."/>
            <person name="Repkova J."/>
        </authorList>
    </citation>
    <scope>NUCLEOTIDE SEQUENCE [LARGE SCALE GENOMIC DNA]</scope>
    <source>
        <strain evidence="2">cv. 10/8</strain>
        <tissue evidence="1">Leaf</tissue>
    </source>
</reference>
<proteinExistence type="predicted"/>
<dbReference type="Proteomes" id="UP000265520">
    <property type="component" value="Unassembled WGS sequence"/>
</dbReference>
<accession>A0A392W523</accession>
<name>A0A392W523_9FABA</name>
<evidence type="ECO:0000313" key="1">
    <source>
        <dbReference type="EMBL" id="MCI94849.1"/>
    </source>
</evidence>